<proteinExistence type="predicted"/>
<dbReference type="AlphaFoldDB" id="A0A922MJP0"/>
<protein>
    <submittedName>
        <fullName evidence="1">Uncharacterized protein</fullName>
    </submittedName>
</protein>
<accession>A0A922MJP0</accession>
<sequence length="74" mass="8723">MSTLELLRTISVPLQAGTRYQEDPASRLDFCRFMLNANVENPDFLRHILRTDEFKIDKVGITNYHKAHYWAPKE</sequence>
<comment type="caution">
    <text evidence="1">The sequence shown here is derived from an EMBL/GenBank/DDBJ whole genome shotgun (WGS) entry which is preliminary data.</text>
</comment>
<name>A0A922MJP0_SPOEX</name>
<reference evidence="1" key="1">
    <citation type="journal article" date="2021" name="G3 (Bethesda)">
        <title>Genome and transcriptome analysis of the beet armyworm Spodoptera exigua reveals targets for pest control. .</title>
        <authorList>
            <person name="Simon S."/>
            <person name="Breeschoten T."/>
            <person name="Jansen H.J."/>
            <person name="Dirks R.P."/>
            <person name="Schranz M.E."/>
            <person name="Ros V.I.D."/>
        </authorList>
    </citation>
    <scope>NUCLEOTIDE SEQUENCE</scope>
    <source>
        <strain evidence="1">TB_SE_WUR_2020</strain>
    </source>
</reference>
<gene>
    <name evidence="1" type="ORF">HF086_014900</name>
</gene>
<organism evidence="1 2">
    <name type="scientific">Spodoptera exigua</name>
    <name type="common">Beet armyworm</name>
    <name type="synonym">Noctua fulgens</name>
    <dbReference type="NCBI Taxonomy" id="7107"/>
    <lineage>
        <taxon>Eukaryota</taxon>
        <taxon>Metazoa</taxon>
        <taxon>Ecdysozoa</taxon>
        <taxon>Arthropoda</taxon>
        <taxon>Hexapoda</taxon>
        <taxon>Insecta</taxon>
        <taxon>Pterygota</taxon>
        <taxon>Neoptera</taxon>
        <taxon>Endopterygota</taxon>
        <taxon>Lepidoptera</taxon>
        <taxon>Glossata</taxon>
        <taxon>Ditrysia</taxon>
        <taxon>Noctuoidea</taxon>
        <taxon>Noctuidae</taxon>
        <taxon>Amphipyrinae</taxon>
        <taxon>Spodoptera</taxon>
    </lineage>
</organism>
<evidence type="ECO:0000313" key="2">
    <source>
        <dbReference type="Proteomes" id="UP000814243"/>
    </source>
</evidence>
<evidence type="ECO:0000313" key="1">
    <source>
        <dbReference type="EMBL" id="KAH9638039.1"/>
    </source>
</evidence>
<dbReference type="EMBL" id="JACEFF010000418">
    <property type="protein sequence ID" value="KAH9638039.1"/>
    <property type="molecule type" value="Genomic_DNA"/>
</dbReference>
<dbReference type="Proteomes" id="UP000814243">
    <property type="component" value="Unassembled WGS sequence"/>
</dbReference>